<feature type="compositionally biased region" description="Basic and acidic residues" evidence="10">
    <location>
        <begin position="593"/>
        <end position="605"/>
    </location>
</feature>
<feature type="region of interest" description="Disordered" evidence="10">
    <location>
        <begin position="639"/>
        <end position="674"/>
    </location>
</feature>
<feature type="transmembrane region" description="Helical" evidence="11">
    <location>
        <begin position="1724"/>
        <end position="1753"/>
    </location>
</feature>
<sequence>MESTSCVKCSSENPLQKPCCLCGTVVCFPCVMKKIVEWKSGSLKNIPNWWCESCSQENKENVAPNVPAEPRKPGKCKKCGHHQPVAMQCIRCNAAAFYFCTADDCWEFETFTEYGGPRWFCSRCLPFGKYHSRNKGTKYVVPILGAARIKHAEWLELQRTKYFMRTEYSFQDLKFPSLDAASDDDSSSSGTDSWEALDDTLEMINLSGDKILATPMDELTELATDVRNYYAAEATPHEIAQRNLFSLEQVGEIIAKIKNDKLPQAAKALTRIPKIQSPMARTPKKETPEKRKKDDNAASPEEVELSLIKTPEKQREEKTEPSSVLKENHSQNSPKPKKPTPEKRKSDQYPFWLKTLVKDTTESEYGTLEEKKEAKNPQAAKKTTPNSTLKEEQAQTYANSKRNTPEKRKRDDIDLWMLKQLEKIDSKNDISKKKNESKIARPVKNAQPVSTLKANQVQKDAKPKKQTPEKRKMDEKSLLMDQLQQNETLLVLQGVPPAKINEVKKKLSTPKKDQVQTSPKPREESPKMTKQEECLRWVIKRNEEEHTRWVRKQKDMKSLHETPKEKKESEDAFSVKISEPLLTLNKAPVQESAKSKEETPKKIDENEGTLNTLWMIEQIENAQKSLLRDKKFAENILSMKPTESISVPKKDQLLQSPKPKEETPEEKNEAKNALSVKTTESIVVPKKVQVQECAIPRKQTQKRKREEDSALAQEQQDMLLVLQNAPFGKLIEGSKSSSVPKKDQLPESTKLKEETSEKKKEDEHALRLKKQIQEAMMESIYETREVKKEATNLLPKQDQVQESAEPKEETFEKKKEDEHALRLKKQIQEAMMESIYETREVKKEATNLFPKQDQVQESAKPKEETFEKKKEDEHALRLKKQIQEAMMESIYETREVKKEATNLLPKQDQVQESAKPKEETFEKKKEDEHALRLKKQIQEAMMESIYETPEVKKEMKNEPSTKKTESVLVRRVQEDEKSNKEASEKGKKEEGTLLVKKQIEESAKWDEVKLEERKQKTTPISIKVVEQFLTKVRQDLFLENAPTVKKETPEKKKQETFPMILQKVEQFLTSMRNFQVPENPLHQLLERQMANHNAATDNDEEKSPECREGQNEVPQERRELLDQLLDRYRYSYFRKWLRQDPTEEKEETKSEVQKNDEKNMGENSKADKEGTKVEAVQQETGNEDGETADKINEGNPEISKDIFGFKSLPYLLANEIIPVEKNPLEDADEKLKILKETLVEVEARKDEIRRELDKMLGLKQLVATYISELNTNLAVEVAKSEEPLEFVAKYSKTAEGENLAFFPKPLLEIGEPLTNYKLQTEEEHKRDERILLRNFEETRLTVEEAEKRMAHTTMEEARVRGDIEEYQRLKNFWEDLCFGLRSIPPSKSTILLLSYPGELFMRILKLIILPLIMSSLIAGSASLNARLNGRIAIRTLLYFLVTSVINAILGVVLATLIHPGDPDLKNNRIDETALKRSASVLDSLLDLGRNVVADNIFQATFQQAHTDYVNTTQRVFNETSGLFYTINVTVPVLKYRSGTNTIGIVVFCLAFGTILGTLGQRAKVVIDFFTVIFDVVMKMVTGVIWLTPIGVSSVIAGKILSVDNIVLVMSQLGWFIATVIIGVFIYQLLIMQSIYCVFLRKNPFKFYMGLVPGTLTAFATASTAAALPVTFTLMEEKLKIDSRVTRFVLPIGCNINMDGTALFVAVASVFFAQTNNISLGVGELVTVCFASTAASFSSASVPSAALVLILMVLTAIDIPDQDVFLLFAVDWLVDRFRTTNNMLGDCYAAAVVEKLSKKELMACDAILSQESSFEQTIQKDIEPTVVIHKGLNNGATK</sequence>
<feature type="compositionally biased region" description="Basic and acidic residues" evidence="10">
    <location>
        <begin position="914"/>
        <end position="929"/>
    </location>
</feature>
<feature type="compositionally biased region" description="Polar residues" evidence="10">
    <location>
        <begin position="447"/>
        <end position="458"/>
    </location>
</feature>
<evidence type="ECO:0000256" key="2">
    <source>
        <dbReference type="ARBA" id="ARBA00006148"/>
    </source>
</evidence>
<evidence type="ECO:0000256" key="6">
    <source>
        <dbReference type="ARBA" id="ARBA00022989"/>
    </source>
</evidence>
<feature type="compositionally biased region" description="Basic and acidic residues" evidence="10">
    <location>
        <begin position="545"/>
        <end position="570"/>
    </location>
</feature>
<gene>
    <name evidence="12" type="ORF">Zmor_026605</name>
</gene>
<dbReference type="SUPFAM" id="SSF118215">
    <property type="entry name" value="Proton glutamate symport protein"/>
    <property type="match status" value="1"/>
</dbReference>
<proteinExistence type="inferred from homology"/>
<feature type="compositionally biased region" description="Basic and acidic residues" evidence="10">
    <location>
        <begin position="403"/>
        <end position="413"/>
    </location>
</feature>
<dbReference type="GO" id="GO:0015501">
    <property type="term" value="F:glutamate:sodium symporter activity"/>
    <property type="evidence" value="ECO:0007669"/>
    <property type="project" value="TreeGrafter"/>
</dbReference>
<evidence type="ECO:0000313" key="12">
    <source>
        <dbReference type="EMBL" id="KAJ3643923.1"/>
    </source>
</evidence>
<feature type="compositionally biased region" description="Basic and acidic residues" evidence="10">
    <location>
        <begin position="1140"/>
        <end position="1172"/>
    </location>
</feature>
<keyword evidence="8" id="KW-0325">Glycoprotein</keyword>
<dbReference type="EMBL" id="JALNTZ010000008">
    <property type="protein sequence ID" value="KAJ3643923.1"/>
    <property type="molecule type" value="Genomic_DNA"/>
</dbReference>
<feature type="compositionally biased region" description="Polar residues" evidence="10">
    <location>
        <begin position="381"/>
        <end position="402"/>
    </location>
</feature>
<feature type="region of interest" description="Disordered" evidence="10">
    <location>
        <begin position="1093"/>
        <end position="1117"/>
    </location>
</feature>
<feature type="compositionally biased region" description="Basic and acidic residues" evidence="10">
    <location>
        <begin position="310"/>
        <end position="320"/>
    </location>
</feature>
<feature type="transmembrane region" description="Helical" evidence="11">
    <location>
        <begin position="1687"/>
        <end position="1712"/>
    </location>
</feature>
<feature type="transmembrane region" description="Helical" evidence="11">
    <location>
        <begin position="1646"/>
        <end position="1667"/>
    </location>
</feature>
<evidence type="ECO:0000256" key="5">
    <source>
        <dbReference type="ARBA" id="ARBA00022847"/>
    </source>
</evidence>
<feature type="region of interest" description="Disordered" evidence="10">
    <location>
        <begin position="1140"/>
        <end position="1196"/>
    </location>
</feature>
<feature type="transmembrane region" description="Helical" evidence="11">
    <location>
        <begin position="1435"/>
        <end position="1457"/>
    </location>
</feature>
<feature type="region of interest" description="Disordered" evidence="10">
    <location>
        <begin position="501"/>
        <end position="532"/>
    </location>
</feature>
<dbReference type="PRINTS" id="PR00173">
    <property type="entry name" value="EDTRNSPORT"/>
</dbReference>
<dbReference type="GO" id="GO:0015175">
    <property type="term" value="F:neutral L-amino acid transmembrane transporter activity"/>
    <property type="evidence" value="ECO:0007669"/>
    <property type="project" value="TreeGrafter"/>
</dbReference>
<comment type="similarity">
    <text evidence="2">Belongs to the dicarboxylate/amino acid:cation symporter (DAACS) (TC 2.A.23) family.</text>
</comment>
<evidence type="ECO:0000256" key="3">
    <source>
        <dbReference type="ARBA" id="ARBA00022448"/>
    </source>
</evidence>
<dbReference type="Proteomes" id="UP001168821">
    <property type="component" value="Unassembled WGS sequence"/>
</dbReference>
<keyword evidence="3" id="KW-0813">Transport</keyword>
<feature type="region of interest" description="Disordered" evidence="10">
    <location>
        <begin position="901"/>
        <end position="929"/>
    </location>
</feature>
<feature type="compositionally biased region" description="Basic and acidic residues" evidence="10">
    <location>
        <begin position="859"/>
        <end position="872"/>
    </location>
</feature>
<feature type="transmembrane region" description="Helical" evidence="11">
    <location>
        <begin position="1612"/>
        <end position="1639"/>
    </location>
</feature>
<keyword evidence="9" id="KW-0175">Coiled coil</keyword>
<dbReference type="GO" id="GO:0005313">
    <property type="term" value="F:L-glutamate transmembrane transporter activity"/>
    <property type="evidence" value="ECO:0007669"/>
    <property type="project" value="TreeGrafter"/>
</dbReference>
<feature type="region of interest" description="Disordered" evidence="10">
    <location>
        <begin position="791"/>
        <end position="819"/>
    </location>
</feature>
<feature type="compositionally biased region" description="Basic and acidic residues" evidence="10">
    <location>
        <begin position="283"/>
        <end position="296"/>
    </location>
</feature>
<feature type="compositionally biased region" description="Basic and acidic residues" evidence="10">
    <location>
        <begin position="740"/>
        <end position="765"/>
    </location>
</feature>
<dbReference type="InterPro" id="IPR001991">
    <property type="entry name" value="Na-dicarboxylate_symporter"/>
</dbReference>
<dbReference type="Pfam" id="PF00375">
    <property type="entry name" value="SDF"/>
    <property type="match status" value="1"/>
</dbReference>
<keyword evidence="13" id="KW-1185">Reference proteome</keyword>
<feature type="compositionally biased region" description="Basic and acidic residues" evidence="10">
    <location>
        <begin position="1101"/>
        <end position="1117"/>
    </location>
</feature>
<accession>A0AA38HUA2</accession>
<feature type="compositionally biased region" description="Basic and acidic residues" evidence="10">
    <location>
        <begin position="949"/>
        <end position="965"/>
    </location>
</feature>
<evidence type="ECO:0000256" key="4">
    <source>
        <dbReference type="ARBA" id="ARBA00022692"/>
    </source>
</evidence>
<feature type="region of interest" description="Disordered" evidence="10">
    <location>
        <begin position="693"/>
        <end position="712"/>
    </location>
</feature>
<evidence type="ECO:0000256" key="8">
    <source>
        <dbReference type="ARBA" id="ARBA00023180"/>
    </source>
</evidence>
<evidence type="ECO:0000256" key="11">
    <source>
        <dbReference type="SAM" id="Phobius"/>
    </source>
</evidence>
<dbReference type="InterPro" id="IPR018107">
    <property type="entry name" value="Na-dicarboxylate_symporter_CS"/>
</dbReference>
<feature type="compositionally biased region" description="Basic and acidic residues" evidence="10">
    <location>
        <begin position="459"/>
        <end position="478"/>
    </location>
</feature>
<evidence type="ECO:0000256" key="7">
    <source>
        <dbReference type="ARBA" id="ARBA00023136"/>
    </source>
</evidence>
<feature type="transmembrane region" description="Helical" evidence="11">
    <location>
        <begin position="1399"/>
        <end position="1423"/>
    </location>
</feature>
<comment type="subcellular location">
    <subcellularLocation>
        <location evidence="1">Membrane</location>
        <topology evidence="1">Multi-pass membrane protein</topology>
    </subcellularLocation>
</comment>
<feature type="region of interest" description="Disordered" evidence="10">
    <location>
        <begin position="731"/>
        <end position="765"/>
    </location>
</feature>
<reference evidence="12" key="1">
    <citation type="journal article" date="2023" name="G3 (Bethesda)">
        <title>Whole genome assemblies of Zophobas morio and Tenebrio molitor.</title>
        <authorList>
            <person name="Kaur S."/>
            <person name="Stinson S.A."/>
            <person name="diCenzo G.C."/>
        </authorList>
    </citation>
    <scope>NUCLEOTIDE SEQUENCE</scope>
    <source>
        <strain evidence="12">QUZm001</strain>
    </source>
</reference>
<dbReference type="InterPro" id="IPR036458">
    <property type="entry name" value="Na:dicarbo_symporter_sf"/>
</dbReference>
<feature type="transmembrane region" description="Helical" evidence="11">
    <location>
        <begin position="1579"/>
        <end position="1600"/>
    </location>
</feature>
<feature type="coiled-coil region" evidence="9">
    <location>
        <begin position="1224"/>
        <end position="1258"/>
    </location>
</feature>
<keyword evidence="7 11" id="KW-0472">Membrane</keyword>
<dbReference type="InterPro" id="IPR050746">
    <property type="entry name" value="DAACS"/>
</dbReference>
<evidence type="ECO:0008006" key="14">
    <source>
        <dbReference type="Google" id="ProtNLM"/>
    </source>
</evidence>
<dbReference type="Gene3D" id="1.10.3860.10">
    <property type="entry name" value="Sodium:dicarboxylate symporter"/>
    <property type="match status" value="1"/>
</dbReference>
<evidence type="ECO:0000256" key="9">
    <source>
        <dbReference type="SAM" id="Coils"/>
    </source>
</evidence>
<keyword evidence="6 11" id="KW-1133">Transmembrane helix</keyword>
<name>A0AA38HUA2_9CUCU</name>
<feature type="compositionally biased region" description="Basic and acidic residues" evidence="10">
    <location>
        <begin position="971"/>
        <end position="990"/>
    </location>
</feature>
<feature type="compositionally biased region" description="Basic and acidic residues" evidence="10">
    <location>
        <begin position="804"/>
        <end position="819"/>
    </location>
</feature>
<dbReference type="PANTHER" id="PTHR11958">
    <property type="entry name" value="SODIUM/DICARBOXYLATE SYMPORTER-RELATED"/>
    <property type="match status" value="1"/>
</dbReference>
<comment type="caution">
    <text evidence="12">The sequence shown here is derived from an EMBL/GenBank/DDBJ whole genome shotgun (WGS) entry which is preliminary data.</text>
</comment>
<dbReference type="GO" id="GO:0005886">
    <property type="term" value="C:plasma membrane"/>
    <property type="evidence" value="ECO:0007669"/>
    <property type="project" value="TreeGrafter"/>
</dbReference>
<feature type="compositionally biased region" description="Basic and acidic residues" evidence="10">
    <location>
        <begin position="648"/>
        <end position="670"/>
    </location>
</feature>
<feature type="region of interest" description="Disordered" evidence="10">
    <location>
        <begin position="847"/>
        <end position="872"/>
    </location>
</feature>
<keyword evidence="4 11" id="KW-0812">Transmembrane</keyword>
<evidence type="ECO:0000313" key="13">
    <source>
        <dbReference type="Proteomes" id="UP001168821"/>
    </source>
</evidence>
<evidence type="ECO:0000256" key="10">
    <source>
        <dbReference type="SAM" id="MobiDB-lite"/>
    </source>
</evidence>
<protein>
    <recommendedName>
        <fullName evidence="14">Amino acid transporter</fullName>
    </recommendedName>
</protein>
<feature type="compositionally biased region" description="Basic and acidic residues" evidence="10">
    <location>
        <begin position="420"/>
        <end position="439"/>
    </location>
</feature>
<evidence type="ECO:0000256" key="1">
    <source>
        <dbReference type="ARBA" id="ARBA00004141"/>
    </source>
</evidence>
<dbReference type="PROSITE" id="PS00713">
    <property type="entry name" value="NA_DICARBOXYL_SYMP_1"/>
    <property type="match status" value="1"/>
</dbReference>
<feature type="region of interest" description="Disordered" evidence="10">
    <location>
        <begin position="948"/>
        <end position="990"/>
    </location>
</feature>
<keyword evidence="5" id="KW-0769">Symport</keyword>
<feature type="region of interest" description="Disordered" evidence="10">
    <location>
        <begin position="545"/>
        <end position="608"/>
    </location>
</feature>
<feature type="transmembrane region" description="Helical" evidence="11">
    <location>
        <begin position="1541"/>
        <end position="1558"/>
    </location>
</feature>
<dbReference type="PANTHER" id="PTHR11958:SF111">
    <property type="entry name" value="AMINO ACID TRANSPORTER"/>
    <property type="match status" value="1"/>
</dbReference>
<feature type="region of interest" description="Disordered" evidence="10">
    <location>
        <begin position="268"/>
        <end position="481"/>
    </location>
</feature>
<organism evidence="12 13">
    <name type="scientific">Zophobas morio</name>
    <dbReference type="NCBI Taxonomy" id="2755281"/>
    <lineage>
        <taxon>Eukaryota</taxon>
        <taxon>Metazoa</taxon>
        <taxon>Ecdysozoa</taxon>
        <taxon>Arthropoda</taxon>
        <taxon>Hexapoda</taxon>
        <taxon>Insecta</taxon>
        <taxon>Pterygota</taxon>
        <taxon>Neoptera</taxon>
        <taxon>Endopterygota</taxon>
        <taxon>Coleoptera</taxon>
        <taxon>Polyphaga</taxon>
        <taxon>Cucujiformia</taxon>
        <taxon>Tenebrionidae</taxon>
        <taxon>Zophobas</taxon>
    </lineage>
</organism>